<dbReference type="InterPro" id="IPR001851">
    <property type="entry name" value="ABC_transp_permease"/>
</dbReference>
<dbReference type="Pfam" id="PF02653">
    <property type="entry name" value="BPD_transp_2"/>
    <property type="match status" value="1"/>
</dbReference>
<reference evidence="7" key="1">
    <citation type="submission" date="2021-06" db="EMBL/GenBank/DDBJ databases">
        <title>Paracoccus bacterium XHP0099 sp. nov., isolated from the surface waters of the Yellow Sea.</title>
        <authorList>
            <person name="Xue H."/>
            <person name="Zhang D."/>
        </authorList>
    </citation>
    <scope>NUCLEOTIDE SEQUENCE</scope>
    <source>
        <strain evidence="7">XHP0099</strain>
    </source>
</reference>
<evidence type="ECO:0000256" key="4">
    <source>
        <dbReference type="ARBA" id="ARBA00022989"/>
    </source>
</evidence>
<evidence type="ECO:0000313" key="7">
    <source>
        <dbReference type="EMBL" id="MBU3030734.1"/>
    </source>
</evidence>
<keyword evidence="2" id="KW-1003">Cell membrane</keyword>
<feature type="transmembrane region" description="Helical" evidence="6">
    <location>
        <begin position="284"/>
        <end position="302"/>
    </location>
</feature>
<feature type="transmembrane region" description="Helical" evidence="6">
    <location>
        <begin position="31"/>
        <end position="48"/>
    </location>
</feature>
<keyword evidence="8" id="KW-1185">Reference proteome</keyword>
<dbReference type="EMBL" id="JAHKNG010000018">
    <property type="protein sequence ID" value="MBU3030734.1"/>
    <property type="molecule type" value="Genomic_DNA"/>
</dbReference>
<keyword evidence="3 6" id="KW-0812">Transmembrane</keyword>
<name>A0ABS6AJG5_9RHOB</name>
<sequence>MADQGAIDSDGVKPPKGFLDWLKRLLRIREGMLLMILVVSFIIMSFASEHFLTWGNMRAVLLSFSTEGIVVVGMTMLIIVGGIDLSVGAAMCLAMVVAGKLFLIGMNPWLASLFGVGATALAGFVMGMFVTRVGLSFFITSLAFFGLLRGIGFIITEGTPLSLFTLPPSFKYIGQGNFYGVPVVIIIFFVVAVIGDILLRKASAFRKVIYVGSNEHAANYAGINVRNVRLWTTVLCSSLAGFAGIMFMARLGVATPTFGIGSELNIIAAAVIGGASLNGGKGSVLGAILGIALLSLVTSSMILLDISIFWQDTIRSLILLAAVSIDHLVNKHR</sequence>
<feature type="transmembrane region" description="Helical" evidence="6">
    <location>
        <begin position="137"/>
        <end position="156"/>
    </location>
</feature>
<feature type="transmembrane region" description="Helical" evidence="6">
    <location>
        <begin position="176"/>
        <end position="199"/>
    </location>
</feature>
<dbReference type="Proteomes" id="UP001166191">
    <property type="component" value="Unassembled WGS sequence"/>
</dbReference>
<accession>A0ABS6AJG5</accession>
<comment type="caution">
    <text evidence="7">The sequence shown here is derived from an EMBL/GenBank/DDBJ whole genome shotgun (WGS) entry which is preliminary data.</text>
</comment>
<dbReference type="RefSeq" id="WP_216033410.1">
    <property type="nucleotide sequence ID" value="NZ_JAHKNG010000018.1"/>
</dbReference>
<evidence type="ECO:0000313" key="8">
    <source>
        <dbReference type="Proteomes" id="UP001166191"/>
    </source>
</evidence>
<comment type="subcellular location">
    <subcellularLocation>
        <location evidence="1">Cell membrane</location>
        <topology evidence="1">Multi-pass membrane protein</topology>
    </subcellularLocation>
</comment>
<evidence type="ECO:0000256" key="2">
    <source>
        <dbReference type="ARBA" id="ARBA00022475"/>
    </source>
</evidence>
<evidence type="ECO:0000256" key="6">
    <source>
        <dbReference type="SAM" id="Phobius"/>
    </source>
</evidence>
<keyword evidence="4 6" id="KW-1133">Transmembrane helix</keyword>
<evidence type="ECO:0000256" key="5">
    <source>
        <dbReference type="ARBA" id="ARBA00023136"/>
    </source>
</evidence>
<dbReference type="CDD" id="cd06579">
    <property type="entry name" value="TM_PBP1_transp_AraH_like"/>
    <property type="match status" value="1"/>
</dbReference>
<dbReference type="PANTHER" id="PTHR32196">
    <property type="entry name" value="ABC TRANSPORTER PERMEASE PROTEIN YPHD-RELATED-RELATED"/>
    <property type="match status" value="1"/>
</dbReference>
<feature type="transmembrane region" description="Helical" evidence="6">
    <location>
        <begin position="109"/>
        <end position="130"/>
    </location>
</feature>
<feature type="transmembrane region" description="Helical" evidence="6">
    <location>
        <begin position="230"/>
        <end position="251"/>
    </location>
</feature>
<organism evidence="7 8">
    <name type="scientific">Paracoccus marinaquae</name>
    <dbReference type="NCBI Taxonomy" id="2841926"/>
    <lineage>
        <taxon>Bacteria</taxon>
        <taxon>Pseudomonadati</taxon>
        <taxon>Pseudomonadota</taxon>
        <taxon>Alphaproteobacteria</taxon>
        <taxon>Rhodobacterales</taxon>
        <taxon>Paracoccaceae</taxon>
        <taxon>Paracoccus</taxon>
    </lineage>
</organism>
<evidence type="ECO:0000256" key="1">
    <source>
        <dbReference type="ARBA" id="ARBA00004651"/>
    </source>
</evidence>
<feature type="transmembrane region" description="Helical" evidence="6">
    <location>
        <begin position="60"/>
        <end position="80"/>
    </location>
</feature>
<keyword evidence="5 6" id="KW-0472">Membrane</keyword>
<gene>
    <name evidence="7" type="ORF">KNW02_11480</name>
</gene>
<proteinExistence type="predicted"/>
<protein>
    <submittedName>
        <fullName evidence="7">ABC transporter permease</fullName>
    </submittedName>
</protein>
<evidence type="ECO:0000256" key="3">
    <source>
        <dbReference type="ARBA" id="ARBA00022692"/>
    </source>
</evidence>
<feature type="transmembrane region" description="Helical" evidence="6">
    <location>
        <begin position="257"/>
        <end position="277"/>
    </location>
</feature>